<name>A0ABV4GXF2_9ACTN</name>
<organism evidence="1 2">
    <name type="scientific">Kineococcus halophytocola</name>
    <dbReference type="NCBI Taxonomy" id="3234027"/>
    <lineage>
        <taxon>Bacteria</taxon>
        <taxon>Bacillati</taxon>
        <taxon>Actinomycetota</taxon>
        <taxon>Actinomycetes</taxon>
        <taxon>Kineosporiales</taxon>
        <taxon>Kineosporiaceae</taxon>
        <taxon>Kineococcus</taxon>
    </lineage>
</organism>
<keyword evidence="2" id="KW-1185">Reference proteome</keyword>
<evidence type="ECO:0000313" key="1">
    <source>
        <dbReference type="EMBL" id="MEZ0164012.1"/>
    </source>
</evidence>
<accession>A0ABV4GXF2</accession>
<proteinExistence type="predicted"/>
<evidence type="ECO:0000313" key="2">
    <source>
        <dbReference type="Proteomes" id="UP001565927"/>
    </source>
</evidence>
<dbReference type="Proteomes" id="UP001565927">
    <property type="component" value="Unassembled WGS sequence"/>
</dbReference>
<gene>
    <name evidence="1" type="ORF">AB2L27_04435</name>
</gene>
<dbReference type="EMBL" id="JBGFTU010000004">
    <property type="protein sequence ID" value="MEZ0164012.1"/>
    <property type="molecule type" value="Genomic_DNA"/>
</dbReference>
<protein>
    <recommendedName>
        <fullName evidence="3">DUF2188 domain-containing protein</fullName>
    </recommendedName>
</protein>
<sequence>MRPTRWTWTYEDAEGRTVAGDGTEFPTQADAEVWIGEAWHGLREQGAENAHLWADGAKVYGPLSLRPAD</sequence>
<evidence type="ECO:0008006" key="3">
    <source>
        <dbReference type="Google" id="ProtNLM"/>
    </source>
</evidence>
<reference evidence="1 2" key="1">
    <citation type="submission" date="2024-07" db="EMBL/GenBank/DDBJ databases">
        <authorList>
            <person name="Thanompreechachai J."/>
            <person name="Duangmal K."/>
        </authorList>
    </citation>
    <scope>NUCLEOTIDE SEQUENCE [LARGE SCALE GENOMIC DNA]</scope>
    <source>
        <strain evidence="1 2">LSe6-4</strain>
    </source>
</reference>
<comment type="caution">
    <text evidence="1">The sequence shown here is derived from an EMBL/GenBank/DDBJ whole genome shotgun (WGS) entry which is preliminary data.</text>
</comment>
<dbReference type="RefSeq" id="WP_370440262.1">
    <property type="nucleotide sequence ID" value="NZ_JBGFTU010000004.1"/>
</dbReference>